<organism evidence="2 3">
    <name type="scientific">Nepenthes gracilis</name>
    <name type="common">Slender pitcher plant</name>
    <dbReference type="NCBI Taxonomy" id="150966"/>
    <lineage>
        <taxon>Eukaryota</taxon>
        <taxon>Viridiplantae</taxon>
        <taxon>Streptophyta</taxon>
        <taxon>Embryophyta</taxon>
        <taxon>Tracheophyta</taxon>
        <taxon>Spermatophyta</taxon>
        <taxon>Magnoliopsida</taxon>
        <taxon>eudicotyledons</taxon>
        <taxon>Gunneridae</taxon>
        <taxon>Pentapetalae</taxon>
        <taxon>Caryophyllales</taxon>
        <taxon>Nepenthaceae</taxon>
        <taxon>Nepenthes</taxon>
    </lineage>
</organism>
<protein>
    <submittedName>
        <fullName evidence="2">Uncharacterized protein</fullName>
    </submittedName>
</protein>
<dbReference type="AlphaFoldDB" id="A0AAD3XPV3"/>
<evidence type="ECO:0000256" key="1">
    <source>
        <dbReference type="SAM" id="MobiDB-lite"/>
    </source>
</evidence>
<dbReference type="Proteomes" id="UP001279734">
    <property type="component" value="Unassembled WGS sequence"/>
</dbReference>
<reference evidence="2" key="1">
    <citation type="submission" date="2023-05" db="EMBL/GenBank/DDBJ databases">
        <title>Nepenthes gracilis genome sequencing.</title>
        <authorList>
            <person name="Fukushima K."/>
        </authorList>
    </citation>
    <scope>NUCLEOTIDE SEQUENCE</scope>
    <source>
        <strain evidence="2">SING2019-196</strain>
    </source>
</reference>
<evidence type="ECO:0000313" key="2">
    <source>
        <dbReference type="EMBL" id="GMH12299.1"/>
    </source>
</evidence>
<feature type="region of interest" description="Disordered" evidence="1">
    <location>
        <begin position="47"/>
        <end position="67"/>
    </location>
</feature>
<dbReference type="EMBL" id="BSYO01000011">
    <property type="protein sequence ID" value="GMH12299.1"/>
    <property type="molecule type" value="Genomic_DNA"/>
</dbReference>
<gene>
    <name evidence="2" type="ORF">Nepgr_014140</name>
</gene>
<name>A0AAD3XPV3_NEPGR</name>
<keyword evidence="3" id="KW-1185">Reference proteome</keyword>
<evidence type="ECO:0000313" key="3">
    <source>
        <dbReference type="Proteomes" id="UP001279734"/>
    </source>
</evidence>
<comment type="caution">
    <text evidence="2">The sequence shown here is derived from an EMBL/GenBank/DDBJ whole genome shotgun (WGS) entry which is preliminary data.</text>
</comment>
<proteinExistence type="predicted"/>
<sequence>MSLTWSMVSLDSWKEKLTGPINIVNPADESHGGGESKKYEYRHEARTQDPGVTVIQPQRKPQGASAGDWKIWVGGNLIHGRFSSGESGIETGHSLSDSSLLAPSSPSSLLASLKRMRKTRHSSRGTKGTKLDGYWPPFILWS</sequence>
<accession>A0AAD3XPV3</accession>